<evidence type="ECO:0000313" key="4">
    <source>
        <dbReference type="Proteomes" id="UP000450676"/>
    </source>
</evidence>
<organism evidence="3 4">
    <name type="scientific">Pseudoduganella aquatica</name>
    <dbReference type="NCBI Taxonomy" id="2660641"/>
    <lineage>
        <taxon>Bacteria</taxon>
        <taxon>Pseudomonadati</taxon>
        <taxon>Pseudomonadota</taxon>
        <taxon>Betaproteobacteria</taxon>
        <taxon>Burkholderiales</taxon>
        <taxon>Oxalobacteraceae</taxon>
        <taxon>Telluria group</taxon>
        <taxon>Pseudoduganella</taxon>
    </lineage>
</organism>
<dbReference type="AlphaFoldDB" id="A0A7X4KP37"/>
<evidence type="ECO:0000256" key="1">
    <source>
        <dbReference type="SAM" id="MobiDB-lite"/>
    </source>
</evidence>
<name>A0A7X4KP37_9BURK</name>
<accession>A0A7X4KP37</accession>
<evidence type="ECO:0000256" key="2">
    <source>
        <dbReference type="SAM" id="SignalP"/>
    </source>
</evidence>
<feature type="region of interest" description="Disordered" evidence="1">
    <location>
        <begin position="29"/>
        <end position="58"/>
    </location>
</feature>
<feature type="chain" id="PRO_5031206138" description="TonB family protein" evidence="2">
    <location>
        <begin position="23"/>
        <end position="174"/>
    </location>
</feature>
<keyword evidence="4" id="KW-1185">Reference proteome</keyword>
<dbReference type="PROSITE" id="PS51257">
    <property type="entry name" value="PROKAR_LIPOPROTEIN"/>
    <property type="match status" value="1"/>
</dbReference>
<dbReference type="Gene3D" id="3.30.1150.10">
    <property type="match status" value="1"/>
</dbReference>
<dbReference type="RefSeq" id="WP_161074122.1">
    <property type="nucleotide sequence ID" value="NZ_CP086370.1"/>
</dbReference>
<protein>
    <recommendedName>
        <fullName evidence="5">TonB family protein</fullName>
    </recommendedName>
</protein>
<evidence type="ECO:0000313" key="3">
    <source>
        <dbReference type="EMBL" id="MYN09822.1"/>
    </source>
</evidence>
<dbReference type="EMBL" id="WWCU01000028">
    <property type="protein sequence ID" value="MYN09822.1"/>
    <property type="molecule type" value="Genomic_DNA"/>
</dbReference>
<sequence>MGKQQHTAMQRLAAVLLVSVFAAMLASCGKEPPRRDAQSRPAEIPRTPLPTEQVPVPPLPPAMHSVDDYKRALAAKILAATPDGAFSGTLPPLLTSIVVVEAKIGREGDIVNLRVARSRDQKASNLALAAMRAAAPFPKPGKLMAGHHKTFDISETFLFNKEYRFQIRTLAPVQ</sequence>
<proteinExistence type="predicted"/>
<evidence type="ECO:0008006" key="5">
    <source>
        <dbReference type="Google" id="ProtNLM"/>
    </source>
</evidence>
<gene>
    <name evidence="3" type="ORF">GTP77_21095</name>
</gene>
<comment type="caution">
    <text evidence="3">The sequence shown here is derived from an EMBL/GenBank/DDBJ whole genome shotgun (WGS) entry which is preliminary data.</text>
</comment>
<dbReference type="SUPFAM" id="SSF74653">
    <property type="entry name" value="TolA/TonB C-terminal domain"/>
    <property type="match status" value="1"/>
</dbReference>
<dbReference type="Proteomes" id="UP000450676">
    <property type="component" value="Unassembled WGS sequence"/>
</dbReference>
<feature type="signal peptide" evidence="2">
    <location>
        <begin position="1"/>
        <end position="22"/>
    </location>
</feature>
<keyword evidence="2" id="KW-0732">Signal</keyword>
<reference evidence="3 4" key="1">
    <citation type="submission" date="2019-12" db="EMBL/GenBank/DDBJ databases">
        <title>Novel species isolated from a subtropical stream in China.</title>
        <authorList>
            <person name="Lu H."/>
        </authorList>
    </citation>
    <scope>NUCLEOTIDE SEQUENCE [LARGE SCALE GENOMIC DNA]</scope>
    <source>
        <strain evidence="3 4">FT127W</strain>
    </source>
</reference>